<protein>
    <submittedName>
        <fullName evidence="2">Glycosyltransferase</fullName>
        <ecNumber evidence="2">2.4.1.212</ecNumber>
    </submittedName>
</protein>
<dbReference type="PANTHER" id="PTHR22916">
    <property type="entry name" value="GLYCOSYLTRANSFERASE"/>
    <property type="match status" value="1"/>
</dbReference>
<dbReference type="InterPro" id="IPR029044">
    <property type="entry name" value="Nucleotide-diphossugar_trans"/>
</dbReference>
<accession>A0A193SES7</accession>
<proteinExistence type="predicted"/>
<dbReference type="Gene3D" id="3.90.550.10">
    <property type="entry name" value="Spore Coat Polysaccharide Biosynthesis Protein SpsA, Chain A"/>
    <property type="match status" value="1"/>
</dbReference>
<evidence type="ECO:0000259" key="1">
    <source>
        <dbReference type="Pfam" id="PF00535"/>
    </source>
</evidence>
<keyword evidence="2" id="KW-0808">Transferase</keyword>
<name>A0A193SES7_KLEPN</name>
<dbReference type="CDD" id="cd00761">
    <property type="entry name" value="Glyco_tranf_GTA_type"/>
    <property type="match status" value="1"/>
</dbReference>
<dbReference type="InterPro" id="IPR001173">
    <property type="entry name" value="Glyco_trans_2-like"/>
</dbReference>
<dbReference type="EC" id="2.4.1.212" evidence="2"/>
<dbReference type="AlphaFoldDB" id="A0A193SES7"/>
<feature type="domain" description="Glycosyltransferase 2-like" evidence="1">
    <location>
        <begin position="5"/>
        <end position="129"/>
    </location>
</feature>
<dbReference type="PANTHER" id="PTHR22916:SF3">
    <property type="entry name" value="UDP-GLCNAC:BETAGAL BETA-1,3-N-ACETYLGLUCOSAMINYLTRANSFERASE-LIKE PROTEIN 1"/>
    <property type="match status" value="1"/>
</dbReference>
<dbReference type="EMBL" id="LT174552">
    <property type="protein sequence ID" value="CZQ24389.1"/>
    <property type="molecule type" value="Genomic_DNA"/>
</dbReference>
<gene>
    <name evidence="2" type="primary">hyaD</name>
</gene>
<organism evidence="2">
    <name type="scientific">Klebsiella pneumoniae</name>
    <dbReference type="NCBI Taxonomy" id="573"/>
    <lineage>
        <taxon>Bacteria</taxon>
        <taxon>Pseudomonadati</taxon>
        <taxon>Pseudomonadota</taxon>
        <taxon>Gammaproteobacteria</taxon>
        <taxon>Enterobacterales</taxon>
        <taxon>Enterobacteriaceae</taxon>
        <taxon>Klebsiella/Raoultella group</taxon>
        <taxon>Klebsiella</taxon>
        <taxon>Klebsiella pneumoniae complex</taxon>
    </lineage>
</organism>
<dbReference type="SUPFAM" id="SSF53448">
    <property type="entry name" value="Nucleotide-diphospho-sugar transferases"/>
    <property type="match status" value="1"/>
</dbReference>
<evidence type="ECO:0000313" key="2">
    <source>
        <dbReference type="EMBL" id="CZQ24389.1"/>
    </source>
</evidence>
<dbReference type="RefSeq" id="WP_019705204.1">
    <property type="nucleotide sequence ID" value="NZ_BIKA01000001.1"/>
</dbReference>
<dbReference type="GO" id="GO:0050501">
    <property type="term" value="F:hyaluronan synthase activity"/>
    <property type="evidence" value="ECO:0007669"/>
    <property type="project" value="UniProtKB-EC"/>
</dbReference>
<reference evidence="2" key="2">
    <citation type="submission" date="2016-06" db="EMBL/GenBank/DDBJ databases">
        <title>Towards a vaccine: An investigation of Klebsiella pneumoniae surface antigens.</title>
        <authorList>
            <person name="Follador R."/>
            <person name="Heinz E."/>
            <person name="Wyres K.L."/>
            <person name="Ellington M.J."/>
            <person name="Kowarik M."/>
            <person name="Holt K.E."/>
            <person name="Thomson N.R."/>
        </authorList>
    </citation>
    <scope>NUCLEOTIDE SEQUENCE</scope>
    <source>
        <strain evidence="2">EW-33-R-MAC-2</strain>
    </source>
</reference>
<dbReference type="Pfam" id="PF00535">
    <property type="entry name" value="Glycos_transf_2"/>
    <property type="match status" value="1"/>
</dbReference>
<reference evidence="2" key="1">
    <citation type="submission" date="2016-02" db="EMBL/GenBank/DDBJ databases">
        <authorList>
            <person name="Wen L."/>
            <person name="He K."/>
            <person name="Yang H."/>
        </authorList>
    </citation>
    <scope>NUCLEOTIDE SEQUENCE</scope>
    <source>
        <strain evidence="2">EW-33-R-MAC-2</strain>
    </source>
</reference>
<keyword evidence="2" id="KW-0328">Glycosyltransferase</keyword>
<sequence>MKIVSFVIPLYNTEKYIVDCIDSILEQKAIDLTFIEIIVVDDGSTDNSLSVLEKYNENESITIIKKSNSGISLTRNLGVERAKGDYIFFLDSDDKIAPGSLAKIFNILNNGNIDILFFAGSVFYDIDTTNSFMPIYERARQTCNSIMSSSDFFIKSIKYRSFFVQPCMYVFKKYLFEGNEFIPNILHEDNLFTIGLLLNKDVNVFCINDKIYQRRIRSNSIMTSAHSEKNADGYLYSVKNIYYRYYDKAGSSSKFKALRFFILKLIKCGYVISDEINSNYHKTELAKIYNQLNPNWIERWRFNSGSVYRIARFIKVRYYYLSGRFLSLTRFLK</sequence>